<name>A0ABW8ZKJ3_9BURK</name>
<keyword evidence="3" id="KW-1185">Reference proteome</keyword>
<accession>A0ABW8ZKJ3</accession>
<feature type="region of interest" description="Disordered" evidence="1">
    <location>
        <begin position="205"/>
        <end position="225"/>
    </location>
</feature>
<dbReference type="RefSeq" id="WP_408334826.1">
    <property type="nucleotide sequence ID" value="NZ_JAQQFH010000047.1"/>
</dbReference>
<sequence length="225" mass="23930">MQSASPPPSPEATSQRPGLGTAWGETVQSTTHDVDFKRANENTPDDMAAIYYNDVLKTSSGATRASLPMVSGAIRLEFRDGSNNTLKLTRGDNGRWNIVGKSGDRYEMALRNEGTAAYEVVASVDGLDVISGRPGSYGNRGYILRPGKTLIIDGFRKNSKEVAAFRFSSVARSYAANTPSGDAANVGVIGIALFVEKDADEAIRTKANPFPGSDSKYAPPPIPAP</sequence>
<dbReference type="Proteomes" id="UP001629249">
    <property type="component" value="Unassembled WGS sequence"/>
</dbReference>
<comment type="caution">
    <text evidence="2">The sequence shown here is derived from an EMBL/GenBank/DDBJ whole genome shotgun (WGS) entry which is preliminary data.</text>
</comment>
<evidence type="ECO:0008006" key="4">
    <source>
        <dbReference type="Google" id="ProtNLM"/>
    </source>
</evidence>
<organism evidence="2 3">
    <name type="scientific">Paraburkholderia agricolaris</name>
    <dbReference type="NCBI Taxonomy" id="2152888"/>
    <lineage>
        <taxon>Bacteria</taxon>
        <taxon>Pseudomonadati</taxon>
        <taxon>Pseudomonadota</taxon>
        <taxon>Betaproteobacteria</taxon>
        <taxon>Burkholderiales</taxon>
        <taxon>Burkholderiaceae</taxon>
        <taxon>Paraburkholderia</taxon>
    </lineage>
</organism>
<evidence type="ECO:0000313" key="2">
    <source>
        <dbReference type="EMBL" id="MFL9883749.1"/>
    </source>
</evidence>
<protein>
    <recommendedName>
        <fullName evidence="4">Outer membrane lipoprotein</fullName>
    </recommendedName>
</protein>
<reference evidence="2 3" key="1">
    <citation type="journal article" date="2024" name="Chem. Sci.">
        <title>Discovery of megapolipeptins by genome mining of a Burkholderiales bacteria collection.</title>
        <authorList>
            <person name="Paulo B.S."/>
            <person name="Recchia M.J.J."/>
            <person name="Lee S."/>
            <person name="Fergusson C.H."/>
            <person name="Romanowski S.B."/>
            <person name="Hernandez A."/>
            <person name="Krull N."/>
            <person name="Liu D.Y."/>
            <person name="Cavanagh H."/>
            <person name="Bos A."/>
            <person name="Gray C.A."/>
            <person name="Murphy B.T."/>
            <person name="Linington R.G."/>
            <person name="Eustaquio A.S."/>
        </authorList>
    </citation>
    <scope>NUCLEOTIDE SEQUENCE [LARGE SCALE GENOMIC DNA]</scope>
    <source>
        <strain evidence="2 3">RL16-012-BIC-B</strain>
    </source>
</reference>
<gene>
    <name evidence="2" type="ORF">PQR66_11975</name>
</gene>
<feature type="compositionally biased region" description="Pro residues" evidence="1">
    <location>
        <begin position="1"/>
        <end position="10"/>
    </location>
</feature>
<proteinExistence type="predicted"/>
<dbReference type="EMBL" id="JAQQFN010000007">
    <property type="protein sequence ID" value="MFL9883749.1"/>
    <property type="molecule type" value="Genomic_DNA"/>
</dbReference>
<evidence type="ECO:0000256" key="1">
    <source>
        <dbReference type="SAM" id="MobiDB-lite"/>
    </source>
</evidence>
<feature type="region of interest" description="Disordered" evidence="1">
    <location>
        <begin position="1"/>
        <end position="23"/>
    </location>
</feature>
<evidence type="ECO:0000313" key="3">
    <source>
        <dbReference type="Proteomes" id="UP001629249"/>
    </source>
</evidence>